<accession>A0ABQ4G6B1</accession>
<evidence type="ECO:0000256" key="2">
    <source>
        <dbReference type="ARBA" id="ARBA00023125"/>
    </source>
</evidence>
<keyword evidence="1" id="KW-0805">Transcription regulation</keyword>
<feature type="region of interest" description="Disordered" evidence="5">
    <location>
        <begin position="1"/>
        <end position="34"/>
    </location>
</feature>
<sequence>MTPETLAENSPHRNRTTARTQEDHVPDAAPPQRPDALKNREAILQVAHDALAESGDASLNSIAKRAGVGAGTLYRHFPTREALILEVYRHDVSRLVGSVPDLLAAHTPLDALRRWFTTLAAYVRLKHGLGDALHTAAAQEVVGATYAPVTAAVGRLLDACERAGEVRPGLDPADVIMLLSCLWRTPDDPDGAAQADRLLEMAIDGFRP</sequence>
<reference evidence="7 8" key="1">
    <citation type="submission" date="2021-01" db="EMBL/GenBank/DDBJ databases">
        <title>Whole genome shotgun sequence of Microbispora corallina NBRC 16416.</title>
        <authorList>
            <person name="Komaki H."/>
            <person name="Tamura T."/>
        </authorList>
    </citation>
    <scope>NUCLEOTIDE SEQUENCE [LARGE SCALE GENOMIC DNA]</scope>
    <source>
        <strain evidence="7 8">NBRC 16416</strain>
    </source>
</reference>
<feature type="DNA-binding region" description="H-T-H motif" evidence="4">
    <location>
        <begin position="58"/>
        <end position="77"/>
    </location>
</feature>
<dbReference type="PANTHER" id="PTHR30055">
    <property type="entry name" value="HTH-TYPE TRANSCRIPTIONAL REGULATOR RUTR"/>
    <property type="match status" value="1"/>
</dbReference>
<dbReference type="InterPro" id="IPR001647">
    <property type="entry name" value="HTH_TetR"/>
</dbReference>
<dbReference type="Gene3D" id="1.10.357.10">
    <property type="entry name" value="Tetracycline Repressor, domain 2"/>
    <property type="match status" value="1"/>
</dbReference>
<dbReference type="InterPro" id="IPR050109">
    <property type="entry name" value="HTH-type_TetR-like_transc_reg"/>
</dbReference>
<dbReference type="Pfam" id="PF21597">
    <property type="entry name" value="TetR_C_43"/>
    <property type="match status" value="1"/>
</dbReference>
<dbReference type="InterPro" id="IPR036271">
    <property type="entry name" value="Tet_transcr_reg_TetR-rel_C_sf"/>
</dbReference>
<dbReference type="SUPFAM" id="SSF46689">
    <property type="entry name" value="Homeodomain-like"/>
    <property type="match status" value="1"/>
</dbReference>
<keyword evidence="8" id="KW-1185">Reference proteome</keyword>
<evidence type="ECO:0000256" key="3">
    <source>
        <dbReference type="ARBA" id="ARBA00023163"/>
    </source>
</evidence>
<dbReference type="SUPFAM" id="SSF48498">
    <property type="entry name" value="Tetracyclin repressor-like, C-terminal domain"/>
    <property type="match status" value="1"/>
</dbReference>
<organism evidence="7 8">
    <name type="scientific">Microbispora corallina</name>
    <dbReference type="NCBI Taxonomy" id="83302"/>
    <lineage>
        <taxon>Bacteria</taxon>
        <taxon>Bacillati</taxon>
        <taxon>Actinomycetota</taxon>
        <taxon>Actinomycetes</taxon>
        <taxon>Streptosporangiales</taxon>
        <taxon>Streptosporangiaceae</taxon>
        <taxon>Microbispora</taxon>
    </lineage>
</organism>
<dbReference type="Pfam" id="PF00440">
    <property type="entry name" value="TetR_N"/>
    <property type="match status" value="1"/>
</dbReference>
<dbReference type="PROSITE" id="PS50977">
    <property type="entry name" value="HTH_TETR_2"/>
    <property type="match status" value="1"/>
</dbReference>
<dbReference type="InterPro" id="IPR049445">
    <property type="entry name" value="TetR_SbtR-like_C"/>
</dbReference>
<dbReference type="EMBL" id="BOOC01000031">
    <property type="protein sequence ID" value="GIH42613.1"/>
    <property type="molecule type" value="Genomic_DNA"/>
</dbReference>
<name>A0ABQ4G6B1_9ACTN</name>
<evidence type="ECO:0000256" key="4">
    <source>
        <dbReference type="PROSITE-ProRule" id="PRU00335"/>
    </source>
</evidence>
<proteinExistence type="predicted"/>
<protein>
    <submittedName>
        <fullName evidence="7">TetR family transcriptional regulator</fullName>
    </submittedName>
</protein>
<evidence type="ECO:0000256" key="5">
    <source>
        <dbReference type="SAM" id="MobiDB-lite"/>
    </source>
</evidence>
<evidence type="ECO:0000313" key="8">
    <source>
        <dbReference type="Proteomes" id="UP000603904"/>
    </source>
</evidence>
<evidence type="ECO:0000259" key="6">
    <source>
        <dbReference type="PROSITE" id="PS50977"/>
    </source>
</evidence>
<keyword evidence="3" id="KW-0804">Transcription</keyword>
<evidence type="ECO:0000256" key="1">
    <source>
        <dbReference type="ARBA" id="ARBA00023015"/>
    </source>
</evidence>
<dbReference type="PANTHER" id="PTHR30055:SF234">
    <property type="entry name" value="HTH-TYPE TRANSCRIPTIONAL REGULATOR BETI"/>
    <property type="match status" value="1"/>
</dbReference>
<keyword evidence="2 4" id="KW-0238">DNA-binding</keyword>
<dbReference type="InterPro" id="IPR009057">
    <property type="entry name" value="Homeodomain-like_sf"/>
</dbReference>
<dbReference type="Proteomes" id="UP000603904">
    <property type="component" value="Unassembled WGS sequence"/>
</dbReference>
<comment type="caution">
    <text evidence="7">The sequence shown here is derived from an EMBL/GenBank/DDBJ whole genome shotgun (WGS) entry which is preliminary data.</text>
</comment>
<feature type="domain" description="HTH tetR-type" evidence="6">
    <location>
        <begin position="37"/>
        <end position="95"/>
    </location>
</feature>
<evidence type="ECO:0000313" key="7">
    <source>
        <dbReference type="EMBL" id="GIH42613.1"/>
    </source>
</evidence>
<gene>
    <name evidence="7" type="ORF">Mco01_56130</name>
</gene>